<feature type="non-terminal residue" evidence="3">
    <location>
        <position position="292"/>
    </location>
</feature>
<keyword evidence="4" id="KW-1185">Reference proteome</keyword>
<evidence type="ECO:0008006" key="5">
    <source>
        <dbReference type="Google" id="ProtNLM"/>
    </source>
</evidence>
<feature type="domain" description="Pyrroline-5-carboxylate reductase catalytic N-terminal" evidence="1">
    <location>
        <begin position="2"/>
        <end position="83"/>
    </location>
</feature>
<dbReference type="Gene3D" id="1.10.1040.10">
    <property type="entry name" value="N-(1-d-carboxylethyl)-l-norvaline Dehydrogenase, domain 2"/>
    <property type="match status" value="1"/>
</dbReference>
<dbReference type="InterPro" id="IPR028939">
    <property type="entry name" value="P5C_Rdtase_cat_N"/>
</dbReference>
<dbReference type="OrthoDB" id="9988102at2759"/>
<organism evidence="3 4">
    <name type="scientific">Massarina eburnea CBS 473.64</name>
    <dbReference type="NCBI Taxonomy" id="1395130"/>
    <lineage>
        <taxon>Eukaryota</taxon>
        <taxon>Fungi</taxon>
        <taxon>Dikarya</taxon>
        <taxon>Ascomycota</taxon>
        <taxon>Pezizomycotina</taxon>
        <taxon>Dothideomycetes</taxon>
        <taxon>Pleosporomycetidae</taxon>
        <taxon>Pleosporales</taxon>
        <taxon>Massarineae</taxon>
        <taxon>Massarinaceae</taxon>
        <taxon>Massarina</taxon>
    </lineage>
</organism>
<gene>
    <name evidence="3" type="ORF">P280DRAFT_367739</name>
</gene>
<dbReference type="Pfam" id="PF09130">
    <property type="entry name" value="DUF1932"/>
    <property type="match status" value="1"/>
</dbReference>
<dbReference type="InterPro" id="IPR036291">
    <property type="entry name" value="NAD(P)-bd_dom_sf"/>
</dbReference>
<dbReference type="Gene3D" id="3.40.50.720">
    <property type="entry name" value="NAD(P)-binding Rossmann-like Domain"/>
    <property type="match status" value="1"/>
</dbReference>
<dbReference type="Proteomes" id="UP000799753">
    <property type="component" value="Unassembled WGS sequence"/>
</dbReference>
<name>A0A6A6S338_9PLEO</name>
<dbReference type="Pfam" id="PF03807">
    <property type="entry name" value="F420_oxidored"/>
    <property type="match status" value="1"/>
</dbReference>
<dbReference type="InterPro" id="IPR015814">
    <property type="entry name" value="Pgluconate_DH_NAD-bd_C"/>
</dbReference>
<dbReference type="SUPFAM" id="SSF51735">
    <property type="entry name" value="NAD(P)-binding Rossmann-fold domains"/>
    <property type="match status" value="1"/>
</dbReference>
<dbReference type="EMBL" id="MU006782">
    <property type="protein sequence ID" value="KAF2641717.1"/>
    <property type="molecule type" value="Genomic_DNA"/>
</dbReference>
<feature type="non-terminal residue" evidence="3">
    <location>
        <position position="1"/>
    </location>
</feature>
<evidence type="ECO:0000259" key="1">
    <source>
        <dbReference type="Pfam" id="PF03807"/>
    </source>
</evidence>
<evidence type="ECO:0000313" key="4">
    <source>
        <dbReference type="Proteomes" id="UP000799753"/>
    </source>
</evidence>
<proteinExistence type="predicted"/>
<protein>
    <recommendedName>
        <fullName evidence="5">6-phosphogluconate dehydrogenase C-terminal domain-like protein</fullName>
    </recommendedName>
</protein>
<dbReference type="InterPro" id="IPR008927">
    <property type="entry name" value="6-PGluconate_DH-like_C_sf"/>
</dbReference>
<sequence>PTIAILSIGQMGLGISRLLIAHHYPIITNISSRSPSTQARAKSANITCVSSDVELVKEADYVFSIVPPRDAVATAQRIVDAMKDREGENVREGKTEPLYYLDLNAIAPSTSRYIAALFEKEAPSIRVIDGGIIGGPPTLPSPSSSESITWTRPGIPISGPYLLPSPELASLLNMRYLNPQIGAASGLKCTFAAMGKGFIALSLQSYTTASALEILPDLQFYLDTYNPSARQKAEKGITGCPSKAYRWVEEMRQIGLCFAEDGGWGKRANVFEGVAGVYEGLALVVERRGEEG</sequence>
<feature type="domain" description="Phosphogluconate dehydrogenase NAD-binding putative C-terminal" evidence="2">
    <location>
        <begin position="209"/>
        <end position="279"/>
    </location>
</feature>
<evidence type="ECO:0000313" key="3">
    <source>
        <dbReference type="EMBL" id="KAF2641717.1"/>
    </source>
</evidence>
<dbReference type="SUPFAM" id="SSF48179">
    <property type="entry name" value="6-phosphogluconate dehydrogenase C-terminal domain-like"/>
    <property type="match status" value="1"/>
</dbReference>
<evidence type="ECO:0000259" key="2">
    <source>
        <dbReference type="Pfam" id="PF09130"/>
    </source>
</evidence>
<dbReference type="AlphaFoldDB" id="A0A6A6S338"/>
<reference evidence="3" key="1">
    <citation type="journal article" date="2020" name="Stud. Mycol.">
        <title>101 Dothideomycetes genomes: a test case for predicting lifestyles and emergence of pathogens.</title>
        <authorList>
            <person name="Haridas S."/>
            <person name="Albert R."/>
            <person name="Binder M."/>
            <person name="Bloem J."/>
            <person name="Labutti K."/>
            <person name="Salamov A."/>
            <person name="Andreopoulos B."/>
            <person name="Baker S."/>
            <person name="Barry K."/>
            <person name="Bills G."/>
            <person name="Bluhm B."/>
            <person name="Cannon C."/>
            <person name="Castanera R."/>
            <person name="Culley D."/>
            <person name="Daum C."/>
            <person name="Ezra D."/>
            <person name="Gonzalez J."/>
            <person name="Henrissat B."/>
            <person name="Kuo A."/>
            <person name="Liang C."/>
            <person name="Lipzen A."/>
            <person name="Lutzoni F."/>
            <person name="Magnuson J."/>
            <person name="Mondo S."/>
            <person name="Nolan M."/>
            <person name="Ohm R."/>
            <person name="Pangilinan J."/>
            <person name="Park H.-J."/>
            <person name="Ramirez L."/>
            <person name="Alfaro M."/>
            <person name="Sun H."/>
            <person name="Tritt A."/>
            <person name="Yoshinaga Y."/>
            <person name="Zwiers L.-H."/>
            <person name="Turgeon B."/>
            <person name="Goodwin S."/>
            <person name="Spatafora J."/>
            <person name="Crous P."/>
            <person name="Grigoriev I."/>
        </authorList>
    </citation>
    <scope>NUCLEOTIDE SEQUENCE</scope>
    <source>
        <strain evidence="3">CBS 473.64</strain>
    </source>
</reference>
<accession>A0A6A6S338</accession>
<dbReference type="InterPro" id="IPR013328">
    <property type="entry name" value="6PGD_dom2"/>
</dbReference>